<dbReference type="InterPro" id="IPR037109">
    <property type="entry name" value="AMP_N_sf"/>
</dbReference>
<dbReference type="InterPro" id="IPR047039">
    <property type="entry name" value="AMN_phosphorylase"/>
</dbReference>
<dbReference type="AlphaFoldDB" id="A0A059E235"/>
<gene>
    <name evidence="1" type="primary">amn</name>
    <name evidence="4" type="ORF">HY36_04080</name>
</gene>
<dbReference type="Gene3D" id="3.30.1730.10">
    <property type="entry name" value="AMP nucleoside phosphorylase, N-terminal domain"/>
    <property type="match status" value="1"/>
</dbReference>
<evidence type="ECO:0000313" key="4">
    <source>
        <dbReference type="EMBL" id="KCZ61736.1"/>
    </source>
</evidence>
<dbReference type="InterPro" id="IPR000845">
    <property type="entry name" value="Nucleoside_phosphorylase_d"/>
</dbReference>
<dbReference type="HAMAP" id="MF_01932">
    <property type="entry name" value="AMP_nucleosidase"/>
    <property type="match status" value="1"/>
</dbReference>
<evidence type="ECO:0000313" key="5">
    <source>
        <dbReference type="Proteomes" id="UP000024547"/>
    </source>
</evidence>
<feature type="domain" description="Nucleoside phosphorylase" evidence="2">
    <location>
        <begin position="267"/>
        <end position="436"/>
    </location>
</feature>
<sequence>MQPFGVMSKLNTPDQVIDALEKLYSDAVSALSSALDIFLHSGTPPSADLRASGAFCYPQIRLVYNPEGPPPPISRAFGKMSEAGTYVSTITRPDFFRGYLMEQLSLLMRDYDIDVFVEQSDSEIPYAYVWDQGQASGLEEISPAELARHFPSPNLADIGDEVADGELYEPYETHPLALFDAQRVDFSLKRLQHYCGTPVEHFQHYVLFTNYHRYVDAFCDWALQKLGDDNHYTSLSVPGGLEISEPTDTSRAEIDASPWRRFQMPAYHLRAPNGGGITLVNIGVGPSNAKTITDHLAVLRPEVWLMVGHCGGLRHSQAIGDYVLAHAYLREDHVLDAVLPPEIPVPPIAEVQVALQQAAASVTGEDEKQLKRRLRTGTVVTTDDRNWELRFSASARRFNKSRAIAIDMESATIAANGFRLRVPYGVLLCVSDKPLHGEIKLPGAANRFYERAIGEHIRIGIETLERLSADKGAKLHSRKLRAFDEPPFR</sequence>
<keyword evidence="4" id="KW-0326">Glycosidase</keyword>
<dbReference type="NCBIfam" id="NF006142">
    <property type="entry name" value="PRK08292.1"/>
    <property type="match status" value="1"/>
</dbReference>
<dbReference type="InterPro" id="IPR035994">
    <property type="entry name" value="Nucleoside_phosphorylase_sf"/>
</dbReference>
<dbReference type="PANTHER" id="PTHR43691:SF6">
    <property type="entry name" value="AMP NUCLEOSIDASE"/>
    <property type="match status" value="1"/>
</dbReference>
<protein>
    <recommendedName>
        <fullName evidence="1">AMP nucleosidase</fullName>
        <ecNumber evidence="1">3.2.2.4</ecNumber>
    </recommendedName>
</protein>
<dbReference type="NCBIfam" id="TIGR01717">
    <property type="entry name" value="AMP-nucleosdse"/>
    <property type="match status" value="1"/>
</dbReference>
<dbReference type="Gene3D" id="3.40.50.1580">
    <property type="entry name" value="Nucleoside phosphorylase domain"/>
    <property type="match status" value="1"/>
</dbReference>
<dbReference type="InterPro" id="IPR011271">
    <property type="entry name" value="AMP_nucleosidase"/>
</dbReference>
<evidence type="ECO:0000256" key="1">
    <source>
        <dbReference type="HAMAP-Rule" id="MF_01932"/>
    </source>
</evidence>
<evidence type="ECO:0000259" key="3">
    <source>
        <dbReference type="Pfam" id="PF10423"/>
    </source>
</evidence>
<dbReference type="STRING" id="1280948.HY36_04080"/>
<proteinExistence type="inferred from homology"/>
<comment type="caution">
    <text evidence="4">The sequence shown here is derived from an EMBL/GenBank/DDBJ whole genome shotgun (WGS) entry which is preliminary data.</text>
</comment>
<dbReference type="Pfam" id="PF10423">
    <property type="entry name" value="AMNp_N"/>
    <property type="match status" value="1"/>
</dbReference>
<dbReference type="CDD" id="cd17762">
    <property type="entry name" value="AMN"/>
    <property type="match status" value="1"/>
</dbReference>
<organism evidence="4 5">
    <name type="scientific">Hyphomonas atlantica</name>
    <dbReference type="NCBI Taxonomy" id="1280948"/>
    <lineage>
        <taxon>Bacteria</taxon>
        <taxon>Pseudomonadati</taxon>
        <taxon>Pseudomonadota</taxon>
        <taxon>Alphaproteobacteria</taxon>
        <taxon>Hyphomonadales</taxon>
        <taxon>Hyphomonadaceae</taxon>
        <taxon>Hyphomonas</taxon>
    </lineage>
</organism>
<reference evidence="4 5" key="1">
    <citation type="journal article" date="2014" name="Antonie Van Leeuwenhoek">
        <title>Hyphomonas beringensis sp. nov. and Hyphomonas chukchiensis sp. nov., isolated from surface seawater of the Bering Sea and Chukchi Sea.</title>
        <authorList>
            <person name="Li C."/>
            <person name="Lai Q."/>
            <person name="Li G."/>
            <person name="Dong C."/>
            <person name="Wang J."/>
            <person name="Liao Y."/>
            <person name="Shao Z."/>
        </authorList>
    </citation>
    <scope>NUCLEOTIDE SEQUENCE [LARGE SCALE GENOMIC DNA]</scope>
    <source>
        <strain evidence="4 5">22II1-22F38</strain>
    </source>
</reference>
<dbReference type="GO" id="GO:0009116">
    <property type="term" value="P:nucleoside metabolic process"/>
    <property type="evidence" value="ECO:0007669"/>
    <property type="project" value="InterPro"/>
</dbReference>
<accession>A0A059E235</accession>
<keyword evidence="5" id="KW-1185">Reference proteome</keyword>
<comment type="catalytic activity">
    <reaction evidence="1">
        <text>AMP + H2O = D-ribose 5-phosphate + adenine</text>
        <dbReference type="Rhea" id="RHEA:20129"/>
        <dbReference type="ChEBI" id="CHEBI:15377"/>
        <dbReference type="ChEBI" id="CHEBI:16708"/>
        <dbReference type="ChEBI" id="CHEBI:78346"/>
        <dbReference type="ChEBI" id="CHEBI:456215"/>
        <dbReference type="EC" id="3.2.2.4"/>
    </reaction>
</comment>
<dbReference type="Pfam" id="PF01048">
    <property type="entry name" value="PNP_UDP_1"/>
    <property type="match status" value="1"/>
</dbReference>
<comment type="function">
    <text evidence="1">Catalyzes the hydrolysis of the N-glycosidic bond of AMP to form adenine and ribose 5-phosphate. Involved in regulation of AMP concentrations.</text>
</comment>
<dbReference type="PATRIC" id="fig|1280948.3.peg.1645"/>
<dbReference type="GO" id="GO:0044209">
    <property type="term" value="P:AMP salvage"/>
    <property type="evidence" value="ECO:0007669"/>
    <property type="project" value="InterPro"/>
</dbReference>
<dbReference type="EMBL" id="AWFH01000012">
    <property type="protein sequence ID" value="KCZ61736.1"/>
    <property type="molecule type" value="Genomic_DNA"/>
</dbReference>
<dbReference type="EC" id="3.2.2.4" evidence="1"/>
<dbReference type="eggNOG" id="COG0775">
    <property type="taxonomic scope" value="Bacteria"/>
</dbReference>
<dbReference type="Proteomes" id="UP000024547">
    <property type="component" value="Unassembled WGS sequence"/>
</dbReference>
<dbReference type="InterPro" id="IPR018953">
    <property type="entry name" value="AMP_nucleoside_Pase_N"/>
</dbReference>
<keyword evidence="1 4" id="KW-0378">Hydrolase</keyword>
<dbReference type="GO" id="GO:0008714">
    <property type="term" value="F:AMP nucleosidase activity"/>
    <property type="evidence" value="ECO:0007669"/>
    <property type="project" value="UniProtKB-UniRule"/>
</dbReference>
<comment type="similarity">
    <text evidence="1">Belongs to the AMP nucleosidase family.</text>
</comment>
<feature type="domain" description="AMP nucleoside phosphorylase N-terminal" evidence="3">
    <location>
        <begin position="16"/>
        <end position="168"/>
    </location>
</feature>
<evidence type="ECO:0000259" key="2">
    <source>
        <dbReference type="Pfam" id="PF01048"/>
    </source>
</evidence>
<name>A0A059E235_9PROT</name>
<dbReference type="GO" id="GO:0005829">
    <property type="term" value="C:cytosol"/>
    <property type="evidence" value="ECO:0007669"/>
    <property type="project" value="TreeGrafter"/>
</dbReference>
<dbReference type="SUPFAM" id="SSF53167">
    <property type="entry name" value="Purine and uridine phosphorylases"/>
    <property type="match status" value="1"/>
</dbReference>
<dbReference type="PANTHER" id="PTHR43691">
    <property type="entry name" value="URIDINE PHOSPHORYLASE"/>
    <property type="match status" value="1"/>
</dbReference>